<evidence type="ECO:0000313" key="2">
    <source>
        <dbReference type="Proteomes" id="UP000593560"/>
    </source>
</evidence>
<keyword evidence="2" id="KW-1185">Reference proteome</keyword>
<proteinExistence type="predicted"/>
<name>A0A7J9IFV5_9ROSI</name>
<dbReference type="OrthoDB" id="10366385at2759"/>
<protein>
    <submittedName>
        <fullName evidence="1">Uncharacterized protein</fullName>
    </submittedName>
</protein>
<reference evidence="1 2" key="1">
    <citation type="journal article" date="2019" name="Genome Biol. Evol.">
        <title>Insights into the evolution of the New World diploid cottons (Gossypium, subgenus Houzingenia) based on genome sequencing.</title>
        <authorList>
            <person name="Grover C.E."/>
            <person name="Arick M.A. 2nd"/>
            <person name="Thrash A."/>
            <person name="Conover J.L."/>
            <person name="Sanders W.S."/>
            <person name="Peterson D.G."/>
            <person name="Frelichowski J.E."/>
            <person name="Scheffler J.A."/>
            <person name="Scheffler B.E."/>
            <person name="Wendel J.F."/>
        </authorList>
    </citation>
    <scope>NUCLEOTIDE SEQUENCE [LARGE SCALE GENOMIC DNA]</scope>
    <source>
        <strain evidence="1">0</strain>
        <tissue evidence="1">Leaf</tissue>
    </source>
</reference>
<dbReference type="Proteomes" id="UP000593560">
    <property type="component" value="Unassembled WGS sequence"/>
</dbReference>
<dbReference type="EMBL" id="JABFAD010343627">
    <property type="protein sequence ID" value="MBA0820723.1"/>
    <property type="molecule type" value="Genomic_DNA"/>
</dbReference>
<feature type="non-terminal residue" evidence="1">
    <location>
        <position position="124"/>
    </location>
</feature>
<evidence type="ECO:0000313" key="1">
    <source>
        <dbReference type="EMBL" id="MBA0820723.1"/>
    </source>
</evidence>
<accession>A0A7J9IFV5</accession>
<sequence length="124" mass="14226">HPSVESIAKCFENPNQPLNETTHAPIEAYRNVKINLLVQDFNKLNLMELYEREERLTEFINLLSVTRDKNIANISSMHAPMDEDVPSSFPPRLVNLRSPQGIQEQVHVANQHMVYGLYCSIPEP</sequence>
<gene>
    <name evidence="1" type="ORF">Gohar_028103</name>
</gene>
<comment type="caution">
    <text evidence="1">The sequence shown here is derived from an EMBL/GenBank/DDBJ whole genome shotgun (WGS) entry which is preliminary data.</text>
</comment>
<organism evidence="1 2">
    <name type="scientific">Gossypium harknessii</name>
    <dbReference type="NCBI Taxonomy" id="34285"/>
    <lineage>
        <taxon>Eukaryota</taxon>
        <taxon>Viridiplantae</taxon>
        <taxon>Streptophyta</taxon>
        <taxon>Embryophyta</taxon>
        <taxon>Tracheophyta</taxon>
        <taxon>Spermatophyta</taxon>
        <taxon>Magnoliopsida</taxon>
        <taxon>eudicotyledons</taxon>
        <taxon>Gunneridae</taxon>
        <taxon>Pentapetalae</taxon>
        <taxon>rosids</taxon>
        <taxon>malvids</taxon>
        <taxon>Malvales</taxon>
        <taxon>Malvaceae</taxon>
        <taxon>Malvoideae</taxon>
        <taxon>Gossypium</taxon>
    </lineage>
</organism>
<dbReference type="AlphaFoldDB" id="A0A7J9IFV5"/>